<keyword evidence="2" id="KW-0479">Metal-binding</keyword>
<evidence type="ECO:0000313" key="8">
    <source>
        <dbReference type="Proteomes" id="UP000045706"/>
    </source>
</evidence>
<dbReference type="GO" id="GO:0008270">
    <property type="term" value="F:zinc ion binding"/>
    <property type="evidence" value="ECO:0007669"/>
    <property type="project" value="UniProtKB-KW"/>
</dbReference>
<evidence type="ECO:0000313" key="7">
    <source>
        <dbReference type="EMBL" id="CRK43962.1"/>
    </source>
</evidence>
<dbReference type="Proteomes" id="UP000045706">
    <property type="component" value="Unassembled WGS sequence"/>
</dbReference>
<evidence type="ECO:0000256" key="5">
    <source>
        <dbReference type="ARBA" id="ARBA00022833"/>
    </source>
</evidence>
<dbReference type="GO" id="GO:0005634">
    <property type="term" value="C:nucleus"/>
    <property type="evidence" value="ECO:0007669"/>
    <property type="project" value="UniProtKB-SubCell"/>
</dbReference>
<dbReference type="PANTHER" id="PTHR40626:SF11">
    <property type="entry name" value="ZINC FINGER PROTEIN YPR022C"/>
    <property type="match status" value="1"/>
</dbReference>
<dbReference type="AlphaFoldDB" id="A0A0G4NBW8"/>
<dbReference type="InterPro" id="IPR051059">
    <property type="entry name" value="VerF-like"/>
</dbReference>
<dbReference type="PANTHER" id="PTHR40626">
    <property type="entry name" value="MIP31509P"/>
    <property type="match status" value="1"/>
</dbReference>
<protein>
    <recommendedName>
        <fullName evidence="9">Transcription factor domain-containing protein</fullName>
    </recommendedName>
</protein>
<evidence type="ECO:0008006" key="9">
    <source>
        <dbReference type="Google" id="ProtNLM"/>
    </source>
</evidence>
<keyword evidence="6" id="KW-0539">Nucleus</keyword>
<evidence type="ECO:0000256" key="6">
    <source>
        <dbReference type="ARBA" id="ARBA00023242"/>
    </source>
</evidence>
<keyword evidence="3" id="KW-0677">Repeat</keyword>
<gene>
    <name evidence="7" type="ORF">BN1723_005947</name>
</gene>
<dbReference type="EMBL" id="CVQI01033717">
    <property type="protein sequence ID" value="CRK43962.1"/>
    <property type="molecule type" value="Genomic_DNA"/>
</dbReference>
<dbReference type="GO" id="GO:0000785">
    <property type="term" value="C:chromatin"/>
    <property type="evidence" value="ECO:0007669"/>
    <property type="project" value="TreeGrafter"/>
</dbReference>
<dbReference type="GO" id="GO:0000981">
    <property type="term" value="F:DNA-binding transcription factor activity, RNA polymerase II-specific"/>
    <property type="evidence" value="ECO:0007669"/>
    <property type="project" value="InterPro"/>
</dbReference>
<sequence>MRRPQLLTPTELSRLRDRSDENDKLATCWDREHVGILLFDYSAPPMSYTGYPMLRVSLLKRGVSKTRHASGWCESERDFTFIGNVTNAPPRDYHYGKSSTYEQPAALMRNKIEEILAELGDRYATLCLCTARPKQLALGLQKIGLTIPKQFVVVHLVKVLEFQAVPDVINSVLAGQEGFAARANDGEIWTGPGHGADCSLASVLWAAPNPDSFRSVDSTWRMYGIKQISFLEGLKSALHCNPVKTHSFGRMIIMCGLLSVGWHLSHRDSQIKWLDRPTRTSEHDTWRRTILKAFDIWKESYDADIGLSETNLGESHGSANGPVQSPSVLYHFAHIALQVDIVTCQVFAGAKRLVNRKISTRDYSNAVARMRIWSSKASTRHAVLHAFKLLHRVLVGGEL</sequence>
<dbReference type="GO" id="GO:0000978">
    <property type="term" value="F:RNA polymerase II cis-regulatory region sequence-specific DNA binding"/>
    <property type="evidence" value="ECO:0007669"/>
    <property type="project" value="InterPro"/>
</dbReference>
<name>A0A0G4NBW8_VERLO</name>
<proteinExistence type="predicted"/>
<accession>A0A0G4NBW8</accession>
<reference evidence="8" key="1">
    <citation type="submission" date="2015-05" db="EMBL/GenBank/DDBJ databases">
        <authorList>
            <person name="Fogelqvist Johan"/>
        </authorList>
    </citation>
    <scope>NUCLEOTIDE SEQUENCE [LARGE SCALE GENOMIC DNA]</scope>
</reference>
<evidence type="ECO:0000256" key="3">
    <source>
        <dbReference type="ARBA" id="ARBA00022737"/>
    </source>
</evidence>
<evidence type="ECO:0000256" key="4">
    <source>
        <dbReference type="ARBA" id="ARBA00022771"/>
    </source>
</evidence>
<keyword evidence="5" id="KW-0862">Zinc</keyword>
<keyword evidence="4" id="KW-0863">Zinc-finger</keyword>
<organism evidence="7 8">
    <name type="scientific">Verticillium longisporum</name>
    <name type="common">Verticillium dahliae var. longisporum</name>
    <dbReference type="NCBI Taxonomy" id="100787"/>
    <lineage>
        <taxon>Eukaryota</taxon>
        <taxon>Fungi</taxon>
        <taxon>Dikarya</taxon>
        <taxon>Ascomycota</taxon>
        <taxon>Pezizomycotina</taxon>
        <taxon>Sordariomycetes</taxon>
        <taxon>Hypocreomycetidae</taxon>
        <taxon>Glomerellales</taxon>
        <taxon>Plectosphaerellaceae</taxon>
        <taxon>Verticillium</taxon>
    </lineage>
</organism>
<comment type="subcellular location">
    <subcellularLocation>
        <location evidence="1">Nucleus</location>
    </subcellularLocation>
</comment>
<evidence type="ECO:0000256" key="2">
    <source>
        <dbReference type="ARBA" id="ARBA00022723"/>
    </source>
</evidence>
<evidence type="ECO:0000256" key="1">
    <source>
        <dbReference type="ARBA" id="ARBA00004123"/>
    </source>
</evidence>